<keyword evidence="5 8" id="KW-0812">Transmembrane</keyword>
<dbReference type="EMBL" id="CM035428">
    <property type="protein sequence ID" value="KAH7302436.1"/>
    <property type="molecule type" value="Genomic_DNA"/>
</dbReference>
<dbReference type="AlphaFoldDB" id="A0A8T2S129"/>
<evidence type="ECO:0000256" key="3">
    <source>
        <dbReference type="ARBA" id="ARBA00011489"/>
    </source>
</evidence>
<name>A0A8T2S129_CERRI</name>
<evidence type="ECO:0000313" key="11">
    <source>
        <dbReference type="EMBL" id="KAH7302436.1"/>
    </source>
</evidence>
<proteinExistence type="inferred from homology"/>
<gene>
    <name evidence="11" type="ORF">KP509_23G073100</name>
</gene>
<dbReference type="OrthoDB" id="1924823at2759"/>
<keyword evidence="12" id="KW-1185">Reference proteome</keyword>
<feature type="transmembrane region" description="Helical" evidence="8">
    <location>
        <begin position="319"/>
        <end position="338"/>
    </location>
</feature>
<comment type="caution">
    <text evidence="11">The sequence shown here is derived from an EMBL/GenBank/DDBJ whole genome shotgun (WGS) entry which is preliminary data.</text>
</comment>
<dbReference type="InterPro" id="IPR006459">
    <property type="entry name" value="CASP/CASPL"/>
</dbReference>
<evidence type="ECO:0000256" key="5">
    <source>
        <dbReference type="ARBA" id="ARBA00022692"/>
    </source>
</evidence>
<evidence type="ECO:0000259" key="10">
    <source>
        <dbReference type="Pfam" id="PF04535"/>
    </source>
</evidence>
<feature type="compositionally biased region" description="Low complexity" evidence="9">
    <location>
        <begin position="81"/>
        <end position="96"/>
    </location>
</feature>
<feature type="transmembrane region" description="Helical" evidence="8">
    <location>
        <begin position="276"/>
        <end position="299"/>
    </location>
</feature>
<feature type="transmembrane region" description="Helical" evidence="8">
    <location>
        <begin position="364"/>
        <end position="385"/>
    </location>
</feature>
<comment type="similarity">
    <text evidence="2 8">Belongs to the Casparian strip membrane proteins (CASP) family.</text>
</comment>
<dbReference type="InterPro" id="IPR006702">
    <property type="entry name" value="CASP_dom"/>
</dbReference>
<evidence type="ECO:0000256" key="2">
    <source>
        <dbReference type="ARBA" id="ARBA00007651"/>
    </source>
</evidence>
<evidence type="ECO:0000256" key="1">
    <source>
        <dbReference type="ARBA" id="ARBA00004651"/>
    </source>
</evidence>
<feature type="compositionally biased region" description="Polar residues" evidence="9">
    <location>
        <begin position="51"/>
        <end position="60"/>
    </location>
</feature>
<feature type="region of interest" description="Disordered" evidence="9">
    <location>
        <begin position="1"/>
        <end position="140"/>
    </location>
</feature>
<evidence type="ECO:0000256" key="8">
    <source>
        <dbReference type="RuleBase" id="RU361233"/>
    </source>
</evidence>
<comment type="subunit">
    <text evidence="3 8">Homodimer and heterodimers.</text>
</comment>
<organism evidence="11 12">
    <name type="scientific">Ceratopteris richardii</name>
    <name type="common">Triangle waterfern</name>
    <dbReference type="NCBI Taxonomy" id="49495"/>
    <lineage>
        <taxon>Eukaryota</taxon>
        <taxon>Viridiplantae</taxon>
        <taxon>Streptophyta</taxon>
        <taxon>Embryophyta</taxon>
        <taxon>Tracheophyta</taxon>
        <taxon>Polypodiopsida</taxon>
        <taxon>Polypodiidae</taxon>
        <taxon>Polypodiales</taxon>
        <taxon>Pteridineae</taxon>
        <taxon>Pteridaceae</taxon>
        <taxon>Parkerioideae</taxon>
        <taxon>Ceratopteris</taxon>
    </lineage>
</organism>
<evidence type="ECO:0000313" key="12">
    <source>
        <dbReference type="Proteomes" id="UP000825935"/>
    </source>
</evidence>
<accession>A0A8T2S129</accession>
<evidence type="ECO:0000256" key="9">
    <source>
        <dbReference type="SAM" id="MobiDB-lite"/>
    </source>
</evidence>
<dbReference type="Proteomes" id="UP000825935">
    <property type="component" value="Chromosome 23"/>
</dbReference>
<protein>
    <recommendedName>
        <fullName evidence="8">CASP-like protein</fullName>
    </recommendedName>
</protein>
<keyword evidence="7 8" id="KW-0472">Membrane</keyword>
<feature type="transmembrane region" description="Helical" evidence="8">
    <location>
        <begin position="233"/>
        <end position="256"/>
    </location>
</feature>
<evidence type="ECO:0000256" key="6">
    <source>
        <dbReference type="ARBA" id="ARBA00022989"/>
    </source>
</evidence>
<dbReference type="GO" id="GO:0005886">
    <property type="term" value="C:plasma membrane"/>
    <property type="evidence" value="ECO:0007669"/>
    <property type="project" value="UniProtKB-SubCell"/>
</dbReference>
<keyword evidence="6 8" id="KW-1133">Transmembrane helix</keyword>
<comment type="subcellular location">
    <subcellularLocation>
        <location evidence="1 8">Cell membrane</location>
        <topology evidence="1 8">Multi-pass membrane protein</topology>
    </subcellularLocation>
</comment>
<feature type="compositionally biased region" description="Polar residues" evidence="9">
    <location>
        <begin position="104"/>
        <end position="126"/>
    </location>
</feature>
<evidence type="ECO:0000256" key="7">
    <source>
        <dbReference type="ARBA" id="ARBA00023136"/>
    </source>
</evidence>
<dbReference type="PANTHER" id="PTHR33573">
    <property type="entry name" value="CASP-LIKE PROTEIN 4A4"/>
    <property type="match status" value="1"/>
</dbReference>
<sequence length="392" mass="42515">MEHRTTHEKLAPDRSPKANITPEATASSLESPPFDDSEPPPLEEVSEPHSKASTPPSSTPHSEDLEKGFSPSSPYTERIGSQFSSSERELSPSSYEQNVPSPPSDSQEVNSPSSLTEKVYNQSSFTEEGHSGGRQNNAAPVQIKSPPAVEINDLNHTQTKAGIGSLGNTVSKEKLDLKPSLRTPFASIRHSVSAAAKHVSFKSDSISSRTSAAIYGEKPWWKRVSHQMKIIEAALRAGGAILALISFSVMCATSEWRQGAGSTFKMSFTDYQAYNYLVAINVISFVYSCFQSFAVWQSYEIGIAGTARRKLTTHVCDQVLAFLLFSASTAAATAAQLSRHGLRNIWPPACATWSLWHFCSKADAAVAMSFFSSLFVISSAVYSGYHTSDSLS</sequence>
<dbReference type="NCBIfam" id="TIGR01569">
    <property type="entry name" value="A_tha_TIGR01569"/>
    <property type="match status" value="1"/>
</dbReference>
<keyword evidence="4 8" id="KW-1003">Cell membrane</keyword>
<feature type="compositionally biased region" description="Basic and acidic residues" evidence="9">
    <location>
        <begin position="1"/>
        <end position="16"/>
    </location>
</feature>
<dbReference type="Pfam" id="PF04535">
    <property type="entry name" value="CASP_dom"/>
    <property type="match status" value="1"/>
</dbReference>
<dbReference type="PANTHER" id="PTHR33573:SF50">
    <property type="entry name" value="CASP-LIKE PROTEIN 4A3"/>
    <property type="match status" value="1"/>
</dbReference>
<evidence type="ECO:0000256" key="4">
    <source>
        <dbReference type="ARBA" id="ARBA00022475"/>
    </source>
</evidence>
<reference evidence="11 12" key="1">
    <citation type="submission" date="2021-08" db="EMBL/GenBank/DDBJ databases">
        <title>WGS assembly of Ceratopteris richardii.</title>
        <authorList>
            <person name="Marchant D.B."/>
            <person name="Chen G."/>
            <person name="Jenkins J."/>
            <person name="Shu S."/>
            <person name="Leebens-Mack J."/>
            <person name="Grimwood J."/>
            <person name="Schmutz J."/>
            <person name="Soltis P."/>
            <person name="Soltis D."/>
            <person name="Chen Z.-H."/>
        </authorList>
    </citation>
    <scope>NUCLEOTIDE SEQUENCE [LARGE SCALE GENOMIC DNA]</scope>
    <source>
        <strain evidence="11">Whitten #5841</strain>
        <tissue evidence="11">Leaf</tissue>
    </source>
</reference>
<feature type="domain" description="Casparian strip membrane protein" evidence="10">
    <location>
        <begin position="227"/>
        <end position="375"/>
    </location>
</feature>